<protein>
    <recommendedName>
        <fullName evidence="1">Uroporphyrinogen decarboxylase (URO-D) domain-containing protein</fullName>
    </recommendedName>
</protein>
<reference evidence="2" key="1">
    <citation type="journal article" date="2021" name="PeerJ">
        <title>Extensive microbial diversity within the chicken gut microbiome revealed by metagenomics and culture.</title>
        <authorList>
            <person name="Gilroy R."/>
            <person name="Ravi A."/>
            <person name="Getino M."/>
            <person name="Pursley I."/>
            <person name="Horton D.L."/>
            <person name="Alikhan N.F."/>
            <person name="Baker D."/>
            <person name="Gharbi K."/>
            <person name="Hall N."/>
            <person name="Watson M."/>
            <person name="Adriaenssens E.M."/>
            <person name="Foster-Nyarko E."/>
            <person name="Jarju S."/>
            <person name="Secka A."/>
            <person name="Antonio M."/>
            <person name="Oren A."/>
            <person name="Chaudhuri R.R."/>
            <person name="La Ragione R."/>
            <person name="Hildebrand F."/>
            <person name="Pallen M.J."/>
        </authorList>
    </citation>
    <scope>NUCLEOTIDE SEQUENCE</scope>
    <source>
        <strain evidence="2">ChiBcec1-1630</strain>
    </source>
</reference>
<sequence length="355" mass="40966">MTPRENLLHLLRKEGYEEVPVDFSLCPSQEESYRKNEHSSSDYRDYFQMPWKRLPVLQPDEDFREQYQKYHQEVGLTMEEIDEWGVGHRATASSLHMTQMYHPLEHAETEEEILAYPLPSYSAEGNPGLREYADRVHSQGLATVGDMQCTIWETAWYIRGMENLMMDMMSDDPKAEILLDRVTEIAIQRAVLYAQAGPDILFLGDDIGMQHSLMMSTELYNKWLKPRLKRVIDAAREVKPDLIVFYHSCGYVEPMIPYLIEAGIDVLNPIQPECMDFGEIYQKYGDRLSFHGTIGTQSIMPFGTPEEVKAQVKKNLDIAGKKGGLFVAPTHLIEPEVPWENILAYVEACREYTKQ</sequence>
<reference evidence="2" key="2">
    <citation type="submission" date="2021-04" db="EMBL/GenBank/DDBJ databases">
        <authorList>
            <person name="Gilroy R."/>
        </authorList>
    </citation>
    <scope>NUCLEOTIDE SEQUENCE</scope>
    <source>
        <strain evidence="2">ChiBcec1-1630</strain>
    </source>
</reference>
<organism evidence="2 3">
    <name type="scientific">Candidatus Eisenbergiella intestinigallinarum</name>
    <dbReference type="NCBI Taxonomy" id="2838549"/>
    <lineage>
        <taxon>Bacteria</taxon>
        <taxon>Bacillati</taxon>
        <taxon>Bacillota</taxon>
        <taxon>Clostridia</taxon>
        <taxon>Lachnospirales</taxon>
        <taxon>Lachnospiraceae</taxon>
        <taxon>Eisenbergiella</taxon>
    </lineage>
</organism>
<dbReference type="Gene3D" id="3.20.20.210">
    <property type="match status" value="1"/>
</dbReference>
<feature type="domain" description="Uroporphyrinogen decarboxylase (URO-D)" evidence="1">
    <location>
        <begin position="152"/>
        <end position="352"/>
    </location>
</feature>
<evidence type="ECO:0000313" key="2">
    <source>
        <dbReference type="EMBL" id="HJC87499.1"/>
    </source>
</evidence>
<dbReference type="InterPro" id="IPR052024">
    <property type="entry name" value="Methanogen_methyltrans"/>
</dbReference>
<dbReference type="Pfam" id="PF01208">
    <property type="entry name" value="URO-D"/>
    <property type="match status" value="1"/>
</dbReference>
<evidence type="ECO:0000259" key="1">
    <source>
        <dbReference type="Pfam" id="PF01208"/>
    </source>
</evidence>
<name>A0A9D2QJZ2_9FIRM</name>
<proteinExistence type="predicted"/>
<dbReference type="InterPro" id="IPR038071">
    <property type="entry name" value="UROD/MetE-like_sf"/>
</dbReference>
<comment type="caution">
    <text evidence="2">The sequence shown here is derived from an EMBL/GenBank/DDBJ whole genome shotgun (WGS) entry which is preliminary data.</text>
</comment>
<dbReference type="PANTHER" id="PTHR47099">
    <property type="entry name" value="METHYLCOBAMIDE:COM METHYLTRANSFERASE MTBA"/>
    <property type="match status" value="1"/>
</dbReference>
<dbReference type="AlphaFoldDB" id="A0A9D2QJZ2"/>
<dbReference type="InterPro" id="IPR000257">
    <property type="entry name" value="Uroporphyrinogen_deCOase"/>
</dbReference>
<dbReference type="EMBL" id="DWVS01000142">
    <property type="protein sequence ID" value="HJC87499.1"/>
    <property type="molecule type" value="Genomic_DNA"/>
</dbReference>
<gene>
    <name evidence="2" type="ORF">H9926_05755</name>
</gene>
<dbReference type="PANTHER" id="PTHR47099:SF1">
    <property type="entry name" value="METHYLCOBAMIDE:COM METHYLTRANSFERASE MTBA"/>
    <property type="match status" value="1"/>
</dbReference>
<accession>A0A9D2QJZ2</accession>
<dbReference type="SUPFAM" id="SSF51726">
    <property type="entry name" value="UROD/MetE-like"/>
    <property type="match status" value="1"/>
</dbReference>
<dbReference type="Proteomes" id="UP000823922">
    <property type="component" value="Unassembled WGS sequence"/>
</dbReference>
<dbReference type="GO" id="GO:0004853">
    <property type="term" value="F:uroporphyrinogen decarboxylase activity"/>
    <property type="evidence" value="ECO:0007669"/>
    <property type="project" value="InterPro"/>
</dbReference>
<evidence type="ECO:0000313" key="3">
    <source>
        <dbReference type="Proteomes" id="UP000823922"/>
    </source>
</evidence>
<dbReference type="GO" id="GO:0006779">
    <property type="term" value="P:porphyrin-containing compound biosynthetic process"/>
    <property type="evidence" value="ECO:0007669"/>
    <property type="project" value="InterPro"/>
</dbReference>